<dbReference type="OrthoDB" id="508445at2"/>
<dbReference type="InterPro" id="IPR021986">
    <property type="entry name" value="Spherulin4"/>
</dbReference>
<proteinExistence type="predicted"/>
<evidence type="ECO:0000313" key="1">
    <source>
        <dbReference type="EMBL" id="TWD80175.1"/>
    </source>
</evidence>
<name>A0A561BMS6_9ACTN</name>
<evidence type="ECO:0000313" key="2">
    <source>
        <dbReference type="Proteomes" id="UP000318380"/>
    </source>
</evidence>
<comment type="caution">
    <text evidence="1">The sequence shown here is derived from an EMBL/GenBank/DDBJ whole genome shotgun (WGS) entry which is preliminary data.</text>
</comment>
<dbReference type="PANTHER" id="PTHR35040:SF9">
    <property type="entry name" value="4-LIKE CELL SURFACE PROTEIN, PUTATIVE (AFU_ORTHOLOGUE AFUA_4G14080)-RELATED"/>
    <property type="match status" value="1"/>
</dbReference>
<dbReference type="AlphaFoldDB" id="A0A561BMS6"/>
<dbReference type="PANTHER" id="PTHR35040">
    <property type="match status" value="1"/>
</dbReference>
<dbReference type="Pfam" id="PF12138">
    <property type="entry name" value="Spherulin4"/>
    <property type="match status" value="1"/>
</dbReference>
<sequence>MKLRFSRRQPAEPLPAVRPADLRLAVPWYLHPAENPEQWAELMRQAQAGRIAFAVVNVANGPGLADDPYYPGGLDALRQGGVPLHGYVDTDYGARPSAQVLEDISVWKERYDVEGVMFDRVSADPANLGYYKPIAAFARQIGVEVLVGNPGVIPHQDYLETFDVCCVFENVDTVHRRLTTMRRPGDIPPERLWHLVYDVPPGGFESVLERTASQGAALVFATDRGGANPWCGLSAELLHEMDRLGIGARHSTRA</sequence>
<dbReference type="EMBL" id="VIVK01000001">
    <property type="protein sequence ID" value="TWD80175.1"/>
    <property type="molecule type" value="Genomic_DNA"/>
</dbReference>
<organism evidence="1 2">
    <name type="scientific">Kribbella amoyensis</name>
    <dbReference type="NCBI Taxonomy" id="996641"/>
    <lineage>
        <taxon>Bacteria</taxon>
        <taxon>Bacillati</taxon>
        <taxon>Actinomycetota</taxon>
        <taxon>Actinomycetes</taxon>
        <taxon>Propionibacteriales</taxon>
        <taxon>Kribbellaceae</taxon>
        <taxon>Kribbella</taxon>
    </lineage>
</organism>
<protein>
    <submittedName>
        <fullName evidence="1">Spherulation-specific family 4 protein</fullName>
    </submittedName>
</protein>
<reference evidence="1 2" key="1">
    <citation type="submission" date="2019-06" db="EMBL/GenBank/DDBJ databases">
        <title>Sequencing the genomes of 1000 actinobacteria strains.</title>
        <authorList>
            <person name="Klenk H.-P."/>
        </authorList>
    </citation>
    <scope>NUCLEOTIDE SEQUENCE [LARGE SCALE GENOMIC DNA]</scope>
    <source>
        <strain evidence="1 2">DSM 24683</strain>
    </source>
</reference>
<keyword evidence="2" id="KW-1185">Reference proteome</keyword>
<dbReference type="Proteomes" id="UP000318380">
    <property type="component" value="Unassembled WGS sequence"/>
</dbReference>
<gene>
    <name evidence="1" type="ORF">FB561_1248</name>
</gene>
<accession>A0A561BMS6</accession>
<dbReference type="RefSeq" id="WP_145803949.1">
    <property type="nucleotide sequence ID" value="NZ_VIVK01000001.1"/>
</dbReference>